<evidence type="ECO:0000313" key="2">
    <source>
        <dbReference type="EMBL" id="JAD31948.1"/>
    </source>
</evidence>
<feature type="region of interest" description="Disordered" evidence="1">
    <location>
        <begin position="1"/>
        <end position="23"/>
    </location>
</feature>
<sequence length="23" mass="2517">MMWEGSEAPEQAEAVRRRPAGTG</sequence>
<dbReference type="AlphaFoldDB" id="A0A0A8Z2L3"/>
<reference evidence="2" key="2">
    <citation type="journal article" date="2015" name="Data Brief">
        <title>Shoot transcriptome of the giant reed, Arundo donax.</title>
        <authorList>
            <person name="Barrero R.A."/>
            <person name="Guerrero F.D."/>
            <person name="Moolhuijzen P."/>
            <person name="Goolsby J.A."/>
            <person name="Tidwell J."/>
            <person name="Bellgard S.E."/>
            <person name="Bellgard M.I."/>
        </authorList>
    </citation>
    <scope>NUCLEOTIDE SEQUENCE</scope>
    <source>
        <tissue evidence="2">Shoot tissue taken approximately 20 cm above the soil surface</tissue>
    </source>
</reference>
<dbReference type="EMBL" id="GBRH01265947">
    <property type="protein sequence ID" value="JAD31948.1"/>
    <property type="molecule type" value="Transcribed_RNA"/>
</dbReference>
<name>A0A0A8Z2L3_ARUDO</name>
<proteinExistence type="predicted"/>
<evidence type="ECO:0000256" key="1">
    <source>
        <dbReference type="SAM" id="MobiDB-lite"/>
    </source>
</evidence>
<accession>A0A0A8Z2L3</accession>
<organism evidence="2">
    <name type="scientific">Arundo donax</name>
    <name type="common">Giant reed</name>
    <name type="synonym">Donax arundinaceus</name>
    <dbReference type="NCBI Taxonomy" id="35708"/>
    <lineage>
        <taxon>Eukaryota</taxon>
        <taxon>Viridiplantae</taxon>
        <taxon>Streptophyta</taxon>
        <taxon>Embryophyta</taxon>
        <taxon>Tracheophyta</taxon>
        <taxon>Spermatophyta</taxon>
        <taxon>Magnoliopsida</taxon>
        <taxon>Liliopsida</taxon>
        <taxon>Poales</taxon>
        <taxon>Poaceae</taxon>
        <taxon>PACMAD clade</taxon>
        <taxon>Arundinoideae</taxon>
        <taxon>Arundineae</taxon>
        <taxon>Arundo</taxon>
    </lineage>
</organism>
<reference evidence="2" key="1">
    <citation type="submission" date="2014-09" db="EMBL/GenBank/DDBJ databases">
        <authorList>
            <person name="Magalhaes I.L.F."/>
            <person name="Oliveira U."/>
            <person name="Santos F.R."/>
            <person name="Vidigal T.H.D.A."/>
            <person name="Brescovit A.D."/>
            <person name="Santos A.J."/>
        </authorList>
    </citation>
    <scope>NUCLEOTIDE SEQUENCE</scope>
    <source>
        <tissue evidence="2">Shoot tissue taken approximately 20 cm above the soil surface</tissue>
    </source>
</reference>
<protein>
    <submittedName>
        <fullName evidence="2">Uncharacterized protein</fullName>
    </submittedName>
</protein>